<organism evidence="2 3">
    <name type="scientific">Globodera pallida</name>
    <name type="common">Potato cyst nematode worm</name>
    <name type="synonym">Heterodera pallida</name>
    <dbReference type="NCBI Taxonomy" id="36090"/>
    <lineage>
        <taxon>Eukaryota</taxon>
        <taxon>Metazoa</taxon>
        <taxon>Ecdysozoa</taxon>
        <taxon>Nematoda</taxon>
        <taxon>Chromadorea</taxon>
        <taxon>Rhabditida</taxon>
        <taxon>Tylenchina</taxon>
        <taxon>Tylenchomorpha</taxon>
        <taxon>Tylenchoidea</taxon>
        <taxon>Heteroderidae</taxon>
        <taxon>Heteroderinae</taxon>
        <taxon>Globodera</taxon>
    </lineage>
</organism>
<accession>A0A183BHE9</accession>
<dbReference type="InterPro" id="IPR026704">
    <property type="entry name" value="KATNIP"/>
</dbReference>
<feature type="domain" description="KATNIP" evidence="1">
    <location>
        <begin position="2"/>
        <end position="301"/>
    </location>
</feature>
<dbReference type="WBParaSite" id="GPLIN_000002700">
    <property type="protein sequence ID" value="GPLIN_000002700"/>
    <property type="gene ID" value="GPLIN_000002700"/>
</dbReference>
<dbReference type="PANTHER" id="PTHR21534:SF0">
    <property type="entry name" value="KATANIN-INTERACTING PROTEIN"/>
    <property type="match status" value="1"/>
</dbReference>
<keyword evidence="2" id="KW-1185">Reference proteome</keyword>
<dbReference type="InterPro" id="IPR027859">
    <property type="entry name" value="KATNIP_dom"/>
</dbReference>
<sequence>MELLANWGCPDAIGLAGIQFLGPKFEPIADHLAMECVVRCEPSGGDDERPNGGGELTNLLNGANLTCKADQMWLRPQWNAQGPAPMLSFAFAQEICICGVSVWNYNGSPELSYAGVRCARFYANGKPLAIGMVLLRKAPGFVFFDFVQDVLFDRCPLIRPLSSRPQTRSIAAFIFQIRLLSSWGDEFYIGLNGLELYNRQDVPIRLRPQNLAAFPESVNSLAGVSGDPRSSDKLIDGVNDTAKAHNMWLTPILPNSCARVFIIFDAPTFVTRIRIFNYRKTPGRGVRHIALSADDLLLCSGAEVPMSSAEKTGILDVSLRDGDCD</sequence>
<dbReference type="PANTHER" id="PTHR21534">
    <property type="entry name" value="KATANIN-INTERACTING PROTEIN"/>
    <property type="match status" value="1"/>
</dbReference>
<dbReference type="AlphaFoldDB" id="A0A183BHE9"/>
<proteinExistence type="predicted"/>
<evidence type="ECO:0000313" key="2">
    <source>
        <dbReference type="Proteomes" id="UP000050741"/>
    </source>
</evidence>
<reference evidence="2" key="2">
    <citation type="submission" date="2014-05" db="EMBL/GenBank/DDBJ databases">
        <title>The genome and life-stage specific transcriptomes of Globodera pallida elucidate key aspects of plant parasitism by a cyst nematode.</title>
        <authorList>
            <person name="Cotton J.A."/>
            <person name="Lilley C.J."/>
            <person name="Jones L.M."/>
            <person name="Kikuchi T."/>
            <person name="Reid A.J."/>
            <person name="Thorpe P."/>
            <person name="Tsai I.J."/>
            <person name="Beasley H."/>
            <person name="Blok V."/>
            <person name="Cock P.J.A."/>
            <person name="Van den Akker S.E."/>
            <person name="Holroyd N."/>
            <person name="Hunt M."/>
            <person name="Mantelin S."/>
            <person name="Naghra H."/>
            <person name="Pain A."/>
            <person name="Palomares-Rius J.E."/>
            <person name="Zarowiecki M."/>
            <person name="Berriman M."/>
            <person name="Jones J.T."/>
            <person name="Urwin P.E."/>
        </authorList>
    </citation>
    <scope>NUCLEOTIDE SEQUENCE [LARGE SCALE GENOMIC DNA]</scope>
    <source>
        <strain evidence="2">Lindley</strain>
    </source>
</reference>
<protein>
    <submittedName>
        <fullName evidence="3">DUF4457 domain-containing protein</fullName>
    </submittedName>
</protein>
<name>A0A183BHE9_GLOPA</name>
<reference evidence="3" key="3">
    <citation type="submission" date="2016-06" db="UniProtKB">
        <authorList>
            <consortium name="WormBaseParasite"/>
        </authorList>
    </citation>
    <scope>IDENTIFICATION</scope>
</reference>
<dbReference type="Pfam" id="PF14652">
    <property type="entry name" value="DUF4457"/>
    <property type="match status" value="1"/>
</dbReference>
<reference evidence="2" key="1">
    <citation type="submission" date="2013-12" db="EMBL/GenBank/DDBJ databases">
        <authorList>
            <person name="Aslett M."/>
        </authorList>
    </citation>
    <scope>NUCLEOTIDE SEQUENCE [LARGE SCALE GENOMIC DNA]</scope>
    <source>
        <strain evidence="2">Lindley</strain>
    </source>
</reference>
<evidence type="ECO:0000259" key="1">
    <source>
        <dbReference type="Pfam" id="PF14652"/>
    </source>
</evidence>
<dbReference type="Proteomes" id="UP000050741">
    <property type="component" value="Unassembled WGS sequence"/>
</dbReference>
<evidence type="ECO:0000313" key="3">
    <source>
        <dbReference type="WBParaSite" id="GPLIN_000002700"/>
    </source>
</evidence>